<evidence type="ECO:0000256" key="8">
    <source>
        <dbReference type="ARBA" id="ARBA00022490"/>
    </source>
</evidence>
<dbReference type="RefSeq" id="WP_101358551.1">
    <property type="nucleotide sequence ID" value="NZ_NKXO01000017.1"/>
</dbReference>
<comment type="similarity">
    <text evidence="5 14 16">Belongs to the RNase HII family.</text>
</comment>
<gene>
    <name evidence="14" type="primary">rnhB</name>
    <name evidence="18" type="ORF">Rain11_1287</name>
</gene>
<comment type="cofactor">
    <cofactor evidence="2">
        <name>Mg(2+)</name>
        <dbReference type="ChEBI" id="CHEBI:18420"/>
    </cofactor>
</comment>
<evidence type="ECO:0000313" key="19">
    <source>
        <dbReference type="Proteomes" id="UP000233387"/>
    </source>
</evidence>
<keyword evidence="19" id="KW-1185">Reference proteome</keyword>
<sequence length="203" mass="22931">MRAYFTENYTEVGVDEVGRGCLAGSVVAAAVILPKNFYHPTLTDSKQMSEKVRLEVETYIKENALAWAIAEASVEEIDMYNIASASVLAMHRALDNIFTQTTPELILVDGKYFKPYGFVPYECIVKGDAKFFSIAAASVLAKNYRDKQMRELAQKFPYYAWEKNVGYPTAEHKKGIEKHGISPFHRKTFGICKQWANAKNLLI</sequence>
<keyword evidence="13 14" id="KW-0464">Manganese</keyword>
<name>A0A2N3IHE9_9BACT</name>
<dbReference type="InterPro" id="IPR012337">
    <property type="entry name" value="RNaseH-like_sf"/>
</dbReference>
<dbReference type="GO" id="GO:0030145">
    <property type="term" value="F:manganese ion binding"/>
    <property type="evidence" value="ECO:0007669"/>
    <property type="project" value="UniProtKB-UniRule"/>
</dbReference>
<dbReference type="AlphaFoldDB" id="A0A2N3IHE9"/>
<evidence type="ECO:0000313" key="18">
    <source>
        <dbReference type="EMBL" id="PKQ69724.1"/>
    </source>
</evidence>
<dbReference type="EMBL" id="NKXO01000017">
    <property type="protein sequence ID" value="PKQ69724.1"/>
    <property type="molecule type" value="Genomic_DNA"/>
</dbReference>
<keyword evidence="10 14" id="KW-0479">Metal-binding</keyword>
<dbReference type="GO" id="GO:0032299">
    <property type="term" value="C:ribonuclease H2 complex"/>
    <property type="evidence" value="ECO:0007669"/>
    <property type="project" value="TreeGrafter"/>
</dbReference>
<dbReference type="SUPFAM" id="SSF53098">
    <property type="entry name" value="Ribonuclease H-like"/>
    <property type="match status" value="1"/>
</dbReference>
<dbReference type="GO" id="GO:0003723">
    <property type="term" value="F:RNA binding"/>
    <property type="evidence" value="ECO:0007669"/>
    <property type="project" value="UniProtKB-UniRule"/>
</dbReference>
<dbReference type="NCBIfam" id="NF000595">
    <property type="entry name" value="PRK00015.1-3"/>
    <property type="match status" value="1"/>
</dbReference>
<protein>
    <recommendedName>
        <fullName evidence="7 14">Ribonuclease HII</fullName>
        <shortName evidence="14">RNase HII</shortName>
        <ecNumber evidence="6 14">3.1.26.4</ecNumber>
    </recommendedName>
</protein>
<dbReference type="CDD" id="cd07182">
    <property type="entry name" value="RNase_HII_bacteria_HII_like"/>
    <property type="match status" value="1"/>
</dbReference>
<dbReference type="PROSITE" id="PS51975">
    <property type="entry name" value="RNASE_H_2"/>
    <property type="match status" value="1"/>
</dbReference>
<comment type="cofactor">
    <cofactor evidence="14 15">
        <name>Mn(2+)</name>
        <dbReference type="ChEBI" id="CHEBI:29035"/>
    </cofactor>
    <cofactor evidence="14 15">
        <name>Mg(2+)</name>
        <dbReference type="ChEBI" id="CHEBI:18420"/>
    </cofactor>
    <text evidence="14 15">Manganese or magnesium. Binds 1 divalent metal ion per monomer in the absence of substrate. May bind a second metal ion after substrate binding.</text>
</comment>
<evidence type="ECO:0000256" key="14">
    <source>
        <dbReference type="HAMAP-Rule" id="MF_00052"/>
    </source>
</evidence>
<feature type="binding site" evidence="14 15">
    <location>
        <position position="15"/>
    </location>
    <ligand>
        <name>a divalent metal cation</name>
        <dbReference type="ChEBI" id="CHEBI:60240"/>
    </ligand>
</feature>
<dbReference type="PANTHER" id="PTHR10954:SF18">
    <property type="entry name" value="RIBONUCLEASE HII"/>
    <property type="match status" value="1"/>
</dbReference>
<dbReference type="InterPro" id="IPR022898">
    <property type="entry name" value="RNase_HII"/>
</dbReference>
<evidence type="ECO:0000256" key="10">
    <source>
        <dbReference type="ARBA" id="ARBA00022723"/>
    </source>
</evidence>
<dbReference type="Gene3D" id="3.30.420.10">
    <property type="entry name" value="Ribonuclease H-like superfamily/Ribonuclease H"/>
    <property type="match status" value="1"/>
</dbReference>
<reference evidence="18 19" key="1">
    <citation type="submission" date="2017-06" db="EMBL/GenBank/DDBJ databases">
        <title>Raineya orbicola gen. nov., sp. nov. a slightly thermophilic bacterium of the phylum Bacteroidetes and the description of Raineyaceae fam. nov.</title>
        <authorList>
            <person name="Albuquerque L."/>
            <person name="Polonia A.R.M."/>
            <person name="Barroso C."/>
            <person name="Froufe H.J.C."/>
            <person name="Lage O."/>
            <person name="Lobo-Da-Cunha A."/>
            <person name="Egas C."/>
            <person name="Da Costa M.S."/>
        </authorList>
    </citation>
    <scope>NUCLEOTIDE SEQUENCE [LARGE SCALE GENOMIC DNA]</scope>
    <source>
        <strain evidence="18 19">SPSPC-11</strain>
    </source>
</reference>
<evidence type="ECO:0000256" key="7">
    <source>
        <dbReference type="ARBA" id="ARBA00019179"/>
    </source>
</evidence>
<keyword evidence="11 14" id="KW-0255">Endonuclease</keyword>
<evidence type="ECO:0000256" key="5">
    <source>
        <dbReference type="ARBA" id="ARBA00007383"/>
    </source>
</evidence>
<dbReference type="Proteomes" id="UP000233387">
    <property type="component" value="Unassembled WGS sequence"/>
</dbReference>
<dbReference type="OrthoDB" id="9803420at2"/>
<evidence type="ECO:0000256" key="11">
    <source>
        <dbReference type="ARBA" id="ARBA00022759"/>
    </source>
</evidence>
<feature type="binding site" evidence="14 15">
    <location>
        <position position="16"/>
    </location>
    <ligand>
        <name>a divalent metal cation</name>
        <dbReference type="ChEBI" id="CHEBI:60240"/>
    </ligand>
</feature>
<keyword evidence="12 14" id="KW-0378">Hydrolase</keyword>
<evidence type="ECO:0000256" key="9">
    <source>
        <dbReference type="ARBA" id="ARBA00022722"/>
    </source>
</evidence>
<dbReference type="HAMAP" id="MF_00052_B">
    <property type="entry name" value="RNase_HII_B"/>
    <property type="match status" value="1"/>
</dbReference>
<evidence type="ECO:0000256" key="1">
    <source>
        <dbReference type="ARBA" id="ARBA00000077"/>
    </source>
</evidence>
<accession>A0A2N3IHE9</accession>
<dbReference type="InterPro" id="IPR036397">
    <property type="entry name" value="RNaseH_sf"/>
</dbReference>
<keyword evidence="8 14" id="KW-0963">Cytoplasm</keyword>
<evidence type="ECO:0000256" key="6">
    <source>
        <dbReference type="ARBA" id="ARBA00012180"/>
    </source>
</evidence>
<dbReference type="GO" id="GO:0005737">
    <property type="term" value="C:cytoplasm"/>
    <property type="evidence" value="ECO:0007669"/>
    <property type="project" value="UniProtKB-SubCell"/>
</dbReference>
<comment type="subcellular location">
    <subcellularLocation>
        <location evidence="4 14">Cytoplasm</location>
    </subcellularLocation>
</comment>
<feature type="binding site" evidence="14 15">
    <location>
        <position position="109"/>
    </location>
    <ligand>
        <name>a divalent metal cation</name>
        <dbReference type="ChEBI" id="CHEBI:60240"/>
    </ligand>
</feature>
<evidence type="ECO:0000256" key="12">
    <source>
        <dbReference type="ARBA" id="ARBA00022801"/>
    </source>
</evidence>
<dbReference type="GO" id="GO:0004523">
    <property type="term" value="F:RNA-DNA hybrid ribonuclease activity"/>
    <property type="evidence" value="ECO:0007669"/>
    <property type="project" value="UniProtKB-UniRule"/>
</dbReference>
<evidence type="ECO:0000259" key="17">
    <source>
        <dbReference type="PROSITE" id="PS51975"/>
    </source>
</evidence>
<feature type="domain" description="RNase H type-2" evidence="17">
    <location>
        <begin position="9"/>
        <end position="201"/>
    </location>
</feature>
<dbReference type="Pfam" id="PF01351">
    <property type="entry name" value="RNase_HII"/>
    <property type="match status" value="1"/>
</dbReference>
<comment type="catalytic activity">
    <reaction evidence="1 14 15 16">
        <text>Endonucleolytic cleavage to 5'-phosphomonoester.</text>
        <dbReference type="EC" id="3.1.26.4"/>
    </reaction>
</comment>
<evidence type="ECO:0000256" key="4">
    <source>
        <dbReference type="ARBA" id="ARBA00004496"/>
    </source>
</evidence>
<evidence type="ECO:0000256" key="13">
    <source>
        <dbReference type="ARBA" id="ARBA00023211"/>
    </source>
</evidence>
<evidence type="ECO:0000256" key="2">
    <source>
        <dbReference type="ARBA" id="ARBA00001946"/>
    </source>
</evidence>
<organism evidence="18 19">
    <name type="scientific">Raineya orbicola</name>
    <dbReference type="NCBI Taxonomy" id="2016530"/>
    <lineage>
        <taxon>Bacteria</taxon>
        <taxon>Pseudomonadati</taxon>
        <taxon>Bacteroidota</taxon>
        <taxon>Cytophagia</taxon>
        <taxon>Cytophagales</taxon>
        <taxon>Raineyaceae</taxon>
        <taxon>Raineya</taxon>
    </lineage>
</organism>
<evidence type="ECO:0000256" key="15">
    <source>
        <dbReference type="PROSITE-ProRule" id="PRU01319"/>
    </source>
</evidence>
<dbReference type="PANTHER" id="PTHR10954">
    <property type="entry name" value="RIBONUCLEASE H2 SUBUNIT A"/>
    <property type="match status" value="1"/>
</dbReference>
<comment type="caution">
    <text evidence="18">The sequence shown here is derived from an EMBL/GenBank/DDBJ whole genome shotgun (WGS) entry which is preliminary data.</text>
</comment>
<dbReference type="GO" id="GO:0043137">
    <property type="term" value="P:DNA replication, removal of RNA primer"/>
    <property type="evidence" value="ECO:0007669"/>
    <property type="project" value="TreeGrafter"/>
</dbReference>
<dbReference type="InterPro" id="IPR001352">
    <property type="entry name" value="RNase_HII/HIII"/>
</dbReference>
<dbReference type="InterPro" id="IPR024567">
    <property type="entry name" value="RNase_HII/HIII_dom"/>
</dbReference>
<dbReference type="EC" id="3.1.26.4" evidence="6 14"/>
<proteinExistence type="inferred from homology"/>
<evidence type="ECO:0000256" key="16">
    <source>
        <dbReference type="RuleBase" id="RU003515"/>
    </source>
</evidence>
<keyword evidence="9 14" id="KW-0540">Nuclease</keyword>
<comment type="function">
    <text evidence="3 14 16">Endonuclease that specifically degrades the RNA of RNA-DNA hybrids.</text>
</comment>
<dbReference type="GO" id="GO:0006298">
    <property type="term" value="P:mismatch repair"/>
    <property type="evidence" value="ECO:0007669"/>
    <property type="project" value="TreeGrafter"/>
</dbReference>
<evidence type="ECO:0000256" key="3">
    <source>
        <dbReference type="ARBA" id="ARBA00004065"/>
    </source>
</evidence>